<reference evidence="1 2" key="1">
    <citation type="journal article" date="2009" name="Proc. Natl. Acad. Sci. U.S.A.">
        <title>Eukaryote-to-eukaryote gene transfer events revealed by the genome sequence of the wine yeast Saccharomyces cerevisiae EC1118.</title>
        <authorList>
            <person name="Novo M."/>
            <person name="Bigey F."/>
            <person name="Beyne E."/>
            <person name="Galeote V."/>
            <person name="Gavory F."/>
            <person name="Mallet S."/>
            <person name="Cambot B."/>
            <person name="Legras J.L."/>
            <person name="Wincker P."/>
            <person name="Casaregola S."/>
            <person name="Dequin S."/>
        </authorList>
    </citation>
    <scope>NUCLEOTIDE SEQUENCE [LARGE SCALE GENOMIC DNA]</scope>
    <source>
        <strain evidence="2">Lalvin EC1118 / Prise de mousse</strain>
    </source>
</reference>
<name>C8Z4F1_YEAS8</name>
<dbReference type="HOGENOM" id="CLU_1877063_0_0_1"/>
<dbReference type="EMBL" id="FN393062">
    <property type="protein sequence ID" value="CAY78267.1"/>
    <property type="molecule type" value="Genomic_DNA"/>
</dbReference>
<protein>
    <submittedName>
        <fullName evidence="1">EC1118_1C17_1475p</fullName>
    </submittedName>
</protein>
<accession>C8Z4F1</accession>
<dbReference type="PROSITE" id="PS51257">
    <property type="entry name" value="PROKAR_LIPOPROTEIN"/>
    <property type="match status" value="1"/>
</dbReference>
<organism evidence="1 2">
    <name type="scientific">Saccharomyces cerevisiae (strain Lalvin EC1118 / Prise de mousse)</name>
    <name type="common">Baker's yeast</name>
    <dbReference type="NCBI Taxonomy" id="643680"/>
    <lineage>
        <taxon>Eukaryota</taxon>
        <taxon>Fungi</taxon>
        <taxon>Dikarya</taxon>
        <taxon>Ascomycota</taxon>
        <taxon>Saccharomycotina</taxon>
        <taxon>Saccharomycetes</taxon>
        <taxon>Saccharomycetales</taxon>
        <taxon>Saccharomycetaceae</taxon>
        <taxon>Saccharomyces</taxon>
    </lineage>
</organism>
<sequence length="136" mass="15775">MYLERWWWSCIISQSCSLDFAASLDDLSFWASLSWISKSVRVGLIFSNPSGAGLDLLVFMRGMSFCEVSFASLDGCRGVYIDDESLRKFFFFFQYFTFRCERQMYYAFKSQRSIIVKVPTTTRVINLVLVVNVLSL</sequence>
<gene>
    <name evidence="1" type="ORF">EC1118_1C17_1475g</name>
</gene>
<dbReference type="Proteomes" id="UP000000286">
    <property type="component" value="Chromosome III"/>
</dbReference>
<evidence type="ECO:0000313" key="1">
    <source>
        <dbReference type="EMBL" id="CAY78267.1"/>
    </source>
</evidence>
<evidence type="ECO:0000313" key="2">
    <source>
        <dbReference type="Proteomes" id="UP000000286"/>
    </source>
</evidence>
<proteinExistence type="predicted"/>
<dbReference type="AlphaFoldDB" id="C8Z4F1"/>